<dbReference type="KEGG" id="plal:FXN65_08870"/>
<organism evidence="7 8">
    <name type="scientific">Metapseudomonas lalkuanensis</name>
    <dbReference type="NCBI Taxonomy" id="2604832"/>
    <lineage>
        <taxon>Bacteria</taxon>
        <taxon>Pseudomonadati</taxon>
        <taxon>Pseudomonadota</taxon>
        <taxon>Gammaproteobacteria</taxon>
        <taxon>Pseudomonadales</taxon>
        <taxon>Pseudomonadaceae</taxon>
        <taxon>Metapseudomonas</taxon>
    </lineage>
</organism>
<dbReference type="GO" id="GO:0030975">
    <property type="term" value="F:thiamine binding"/>
    <property type="evidence" value="ECO:0007669"/>
    <property type="project" value="TreeGrafter"/>
</dbReference>
<feature type="signal peptide" evidence="6">
    <location>
        <begin position="1"/>
        <end position="26"/>
    </location>
</feature>
<dbReference type="Pfam" id="PF13416">
    <property type="entry name" value="SBP_bac_8"/>
    <property type="match status" value="1"/>
</dbReference>
<keyword evidence="8" id="KW-1185">Reference proteome</keyword>
<evidence type="ECO:0000256" key="5">
    <source>
        <dbReference type="ARBA" id="ARBA00022764"/>
    </source>
</evidence>
<evidence type="ECO:0000256" key="4">
    <source>
        <dbReference type="ARBA" id="ARBA00022729"/>
    </source>
</evidence>
<dbReference type="PANTHER" id="PTHR30006:SF3">
    <property type="entry name" value="THIAMINE-BINDING PERIPLASMIC PROTEIN"/>
    <property type="match status" value="1"/>
</dbReference>
<comment type="subcellular location">
    <subcellularLocation>
        <location evidence="1">Periplasm</location>
    </subcellularLocation>
</comment>
<accession>A0A5J6QHF2</accession>
<dbReference type="SUPFAM" id="SSF53850">
    <property type="entry name" value="Periplasmic binding protein-like II"/>
    <property type="match status" value="1"/>
</dbReference>
<dbReference type="EMBL" id="CP043311">
    <property type="protein sequence ID" value="QEY62178.1"/>
    <property type="molecule type" value="Genomic_DNA"/>
</dbReference>
<protein>
    <submittedName>
        <fullName evidence="7">ABC transporter substrate-binding protein</fullName>
    </submittedName>
</protein>
<evidence type="ECO:0000313" key="7">
    <source>
        <dbReference type="EMBL" id="QEY62178.1"/>
    </source>
</evidence>
<dbReference type="GO" id="GO:0015888">
    <property type="term" value="P:thiamine transport"/>
    <property type="evidence" value="ECO:0007669"/>
    <property type="project" value="TreeGrafter"/>
</dbReference>
<proteinExistence type="inferred from homology"/>
<sequence length="350" mass="37747">MLKSLPCIRATLGIALLAAASAPALAESSNLTVISFGGATKAAQEEAYFKPFEQSGAGKVVAGEYNGELSKVKAMVDIGQVTWDVVEVESPELLRGCEEGLFERMDPAVLGQSASYMPGTVSECGVASYVWSMVLAYNADKLASAPSSWADFWDVSRFPGKRGLRKGAKYTLEAALLADGVKREDLYKVLETPDGVARAFRKLDEIKPHIQWWEAGAQPPQWLVAGDVVMSAAYNGRIAAAQKEGSKLAIVWNGNLYDPDHWAIVRGSPNKALAERFIAFASQAETQKTFSSQIPYGPVHKDALAALPAATQAQLPTAPANLAEAQLVSAEFWVNHGEELEERFNAWAAR</sequence>
<dbReference type="PANTHER" id="PTHR30006">
    <property type="entry name" value="THIAMINE-BINDING PERIPLASMIC PROTEIN-RELATED"/>
    <property type="match status" value="1"/>
</dbReference>
<evidence type="ECO:0000256" key="6">
    <source>
        <dbReference type="SAM" id="SignalP"/>
    </source>
</evidence>
<comment type="similarity">
    <text evidence="2">Belongs to the bacterial solute-binding protein 1 family.</text>
</comment>
<name>A0A5J6QHF2_9GAMM</name>
<evidence type="ECO:0000256" key="1">
    <source>
        <dbReference type="ARBA" id="ARBA00004418"/>
    </source>
</evidence>
<dbReference type="GO" id="GO:0030976">
    <property type="term" value="F:thiamine pyrophosphate binding"/>
    <property type="evidence" value="ECO:0007669"/>
    <property type="project" value="TreeGrafter"/>
</dbReference>
<dbReference type="CDD" id="cd13589">
    <property type="entry name" value="PBP2_polyamine_RpCGA009"/>
    <property type="match status" value="1"/>
</dbReference>
<dbReference type="Proteomes" id="UP000327179">
    <property type="component" value="Chromosome"/>
</dbReference>
<gene>
    <name evidence="7" type="ORF">FXN65_08870</name>
</gene>
<evidence type="ECO:0000256" key="3">
    <source>
        <dbReference type="ARBA" id="ARBA00022448"/>
    </source>
</evidence>
<dbReference type="Gene3D" id="3.40.190.10">
    <property type="entry name" value="Periplasmic binding protein-like II"/>
    <property type="match status" value="2"/>
</dbReference>
<dbReference type="InterPro" id="IPR006059">
    <property type="entry name" value="SBP"/>
</dbReference>
<dbReference type="AlphaFoldDB" id="A0A5J6QHF2"/>
<keyword evidence="5" id="KW-0574">Periplasm</keyword>
<dbReference type="GO" id="GO:0030288">
    <property type="term" value="C:outer membrane-bounded periplasmic space"/>
    <property type="evidence" value="ECO:0007669"/>
    <property type="project" value="TreeGrafter"/>
</dbReference>
<evidence type="ECO:0000256" key="2">
    <source>
        <dbReference type="ARBA" id="ARBA00008520"/>
    </source>
</evidence>
<dbReference type="RefSeq" id="WP_151132716.1">
    <property type="nucleotide sequence ID" value="NZ_CP043311.1"/>
</dbReference>
<feature type="chain" id="PRO_5023813649" evidence="6">
    <location>
        <begin position="27"/>
        <end position="350"/>
    </location>
</feature>
<keyword evidence="4 6" id="KW-0732">Signal</keyword>
<reference evidence="7 8" key="1">
    <citation type="submission" date="2019-08" db="EMBL/GenBank/DDBJ databases">
        <title>Whole-genome Sequencing of e-waste polymer degrading bacterium Pseudomonas sp. strain PE08.</title>
        <authorList>
            <person name="Kirdat K."/>
            <person name="Debbarma P."/>
            <person name="Narawade N."/>
            <person name="Suyal D."/>
            <person name="Thorat V."/>
            <person name="Shouche Y."/>
            <person name="Goel R."/>
            <person name="Yadav A."/>
        </authorList>
    </citation>
    <scope>NUCLEOTIDE SEQUENCE [LARGE SCALE GENOMIC DNA]</scope>
    <source>
        <strain evidence="7 8">PE08</strain>
    </source>
</reference>
<keyword evidence="3" id="KW-0813">Transport</keyword>
<evidence type="ECO:0000313" key="8">
    <source>
        <dbReference type="Proteomes" id="UP000327179"/>
    </source>
</evidence>